<dbReference type="GeneID" id="136808476"/>
<evidence type="ECO:0000256" key="4">
    <source>
        <dbReference type="ARBA" id="ARBA00039404"/>
    </source>
</evidence>
<comment type="subunit">
    <text evidence="3">Dodecamer. Interacts with BFSP2 and VIM.</text>
</comment>
<sequence>MAPQESTRIESIRPITMESILFGDELNTDSLKTKIEDYDFYRYLVSDFHGIARCKIITKSAYPRMSKKGPGIAWRTPVLSFDSFNNYDLTRVDGKRCTDARLIVEQSVPRPLQWAGKGHSVAGVICETWWGVDEQPQMACPRYMARRLCEKLESEFKLRILHASEMEFTIFKENMEPLFEEGGFYISQEFANHEEELLSLSTMCEKAGIPIETLQTEYGPGQIELVLKPEFGVEGADNEFLFKNAAKEMLQKPGQYSRCTFMSKPIIDKVGNGSHYNHSLWKVKENGDVEDAMWNGSEDSKLTKTAQHWLAGIMKHSPALAGKIA</sequence>
<dbReference type="InterPro" id="IPR008146">
    <property type="entry name" value="Gln_synth_cat_dom"/>
</dbReference>
<proteinExistence type="inferred from homology"/>
<comment type="similarity">
    <text evidence="1 6 7">Belongs to the glutamine synthetase family.</text>
</comment>
<dbReference type="Pfam" id="PF00120">
    <property type="entry name" value="Gln-synt_C"/>
    <property type="match status" value="1"/>
</dbReference>
<dbReference type="OrthoDB" id="77835at2759"/>
<evidence type="ECO:0000256" key="6">
    <source>
        <dbReference type="PROSITE-ProRule" id="PRU01331"/>
    </source>
</evidence>
<evidence type="ECO:0000313" key="10">
    <source>
        <dbReference type="Proteomes" id="UP000594262"/>
    </source>
</evidence>
<dbReference type="SMART" id="SM01230">
    <property type="entry name" value="Gln-synt_C"/>
    <property type="match status" value="1"/>
</dbReference>
<dbReference type="InterPro" id="IPR014746">
    <property type="entry name" value="Gln_synth/guanido_kin_cat_dom"/>
</dbReference>
<reference evidence="9" key="1">
    <citation type="submission" date="2021-01" db="UniProtKB">
        <authorList>
            <consortium name="EnsemblMetazoa"/>
        </authorList>
    </citation>
    <scope>IDENTIFICATION</scope>
</reference>
<evidence type="ECO:0000259" key="8">
    <source>
        <dbReference type="PROSITE" id="PS51987"/>
    </source>
</evidence>
<dbReference type="Gene3D" id="3.10.20.70">
    <property type="entry name" value="Glutamine synthetase, N-terminal domain"/>
    <property type="match status" value="1"/>
</dbReference>
<organism evidence="9 10">
    <name type="scientific">Clytia hemisphaerica</name>
    <dbReference type="NCBI Taxonomy" id="252671"/>
    <lineage>
        <taxon>Eukaryota</taxon>
        <taxon>Metazoa</taxon>
        <taxon>Cnidaria</taxon>
        <taxon>Hydrozoa</taxon>
        <taxon>Hydroidolina</taxon>
        <taxon>Leptothecata</taxon>
        <taxon>Obeliida</taxon>
        <taxon>Clytiidae</taxon>
        <taxon>Clytia</taxon>
    </lineage>
</organism>
<dbReference type="GO" id="GO:0016020">
    <property type="term" value="C:membrane"/>
    <property type="evidence" value="ECO:0007669"/>
    <property type="project" value="TreeGrafter"/>
</dbReference>
<dbReference type="RefSeq" id="XP_066921106.1">
    <property type="nucleotide sequence ID" value="XM_067065005.1"/>
</dbReference>
<accession>A0A7M5X9Z2</accession>
<name>A0A7M5X9Z2_9CNID</name>
<dbReference type="GO" id="GO:0006542">
    <property type="term" value="P:glutamine biosynthetic process"/>
    <property type="evidence" value="ECO:0007669"/>
    <property type="project" value="InterPro"/>
</dbReference>
<evidence type="ECO:0000256" key="2">
    <source>
        <dbReference type="ARBA" id="ARBA00037583"/>
    </source>
</evidence>
<comment type="function">
    <text evidence="2">May act as a component of the cytoskeleton or as a chaperone for the reorganization of intermediate filament proteins during terminal differentiation in the lens. Does not seem to have enzymatic activity.</text>
</comment>
<dbReference type="PANTHER" id="PTHR43407">
    <property type="entry name" value="GLUTAMINE SYNTHETASE"/>
    <property type="match status" value="1"/>
</dbReference>
<dbReference type="SUPFAM" id="SSF55931">
    <property type="entry name" value="Glutamine synthetase/guanido kinase"/>
    <property type="match status" value="1"/>
</dbReference>
<dbReference type="GO" id="GO:0004356">
    <property type="term" value="F:glutamine synthetase activity"/>
    <property type="evidence" value="ECO:0007669"/>
    <property type="project" value="InterPro"/>
</dbReference>
<evidence type="ECO:0000256" key="1">
    <source>
        <dbReference type="ARBA" id="ARBA00009897"/>
    </source>
</evidence>
<feature type="domain" description="GS catalytic" evidence="8">
    <location>
        <begin position="141"/>
        <end position="325"/>
    </location>
</feature>
<dbReference type="AlphaFoldDB" id="A0A7M5X9Z2"/>
<dbReference type="PROSITE" id="PS51987">
    <property type="entry name" value="GS_CATALYTIC"/>
    <property type="match status" value="1"/>
</dbReference>
<keyword evidence="10" id="KW-1185">Reference proteome</keyword>
<evidence type="ECO:0000256" key="5">
    <source>
        <dbReference type="ARBA" id="ARBA00042675"/>
    </source>
</evidence>
<dbReference type="Proteomes" id="UP000594262">
    <property type="component" value="Unplaced"/>
</dbReference>
<dbReference type="Gene3D" id="3.30.590.10">
    <property type="entry name" value="Glutamine synthetase/guanido kinase, catalytic domain"/>
    <property type="match status" value="1"/>
</dbReference>
<dbReference type="GO" id="GO:0005737">
    <property type="term" value="C:cytoplasm"/>
    <property type="evidence" value="ECO:0007669"/>
    <property type="project" value="TreeGrafter"/>
</dbReference>
<dbReference type="EnsemblMetazoa" id="CLYHEMT020163.1">
    <property type="protein sequence ID" value="CLYHEMP020163.1"/>
    <property type="gene ID" value="CLYHEMG020163"/>
</dbReference>
<dbReference type="InterPro" id="IPR036651">
    <property type="entry name" value="Gln_synt_N_sf"/>
</dbReference>
<protein>
    <recommendedName>
        <fullName evidence="4">Lengsin</fullName>
    </recommendedName>
    <alternativeName>
        <fullName evidence="5">Glutamate-ammonia ligase domain-containing protein 1</fullName>
    </alternativeName>
</protein>
<evidence type="ECO:0000256" key="7">
    <source>
        <dbReference type="RuleBase" id="RU000384"/>
    </source>
</evidence>
<evidence type="ECO:0000313" key="9">
    <source>
        <dbReference type="EnsemblMetazoa" id="CLYHEMP020163.1"/>
    </source>
</evidence>
<dbReference type="PANTHER" id="PTHR43407:SF1">
    <property type="entry name" value="LENGSIN"/>
    <property type="match status" value="1"/>
</dbReference>
<evidence type="ECO:0000256" key="3">
    <source>
        <dbReference type="ARBA" id="ARBA00038790"/>
    </source>
</evidence>